<dbReference type="PROSITE" id="PS51464">
    <property type="entry name" value="SIS"/>
    <property type="match status" value="1"/>
</dbReference>
<dbReference type="Proteomes" id="UP000252585">
    <property type="component" value="Unassembled WGS sequence"/>
</dbReference>
<dbReference type="PANTHER" id="PTHR30514">
    <property type="entry name" value="GLUCOKINASE"/>
    <property type="match status" value="1"/>
</dbReference>
<name>A0A368YCN5_9BACI</name>
<sequence length="277" mass="31714">MLNFEWETNDMTASQIKIANYIHKHTQQVLLSSEKEIAEAVEVSIATVSRFWKVVGYSNLKDFKITMREYIEASPASKIKHELQNNESESITFVKLEKILDQLHQTMAHINAHTFKKAATKIATANRIFILAPGPSEGLGRLLAYRLNRYGIDIHFIEKLGTELFEDLAHIKEKDLVILFSFGRLLSEAKVILLHQRKKHYHSLLISDQLVADFTNEASITLFASRGERSEFHSMIAPTYLIEQLILAVGNQDKETNLLKLEELSTLRKAYASYLPR</sequence>
<dbReference type="GO" id="GO:0097367">
    <property type="term" value="F:carbohydrate derivative binding"/>
    <property type="evidence" value="ECO:0007669"/>
    <property type="project" value="InterPro"/>
</dbReference>
<dbReference type="GO" id="GO:0003677">
    <property type="term" value="F:DNA binding"/>
    <property type="evidence" value="ECO:0007669"/>
    <property type="project" value="InterPro"/>
</dbReference>
<gene>
    <name evidence="3" type="ORF">DFR57_10155</name>
</gene>
<comment type="caution">
    <text evidence="3">The sequence shown here is derived from an EMBL/GenBank/DDBJ whole genome shotgun (WGS) entry which is preliminary data.</text>
</comment>
<dbReference type="InterPro" id="IPR009057">
    <property type="entry name" value="Homeodomain-like_sf"/>
</dbReference>
<dbReference type="GO" id="GO:1901135">
    <property type="term" value="P:carbohydrate derivative metabolic process"/>
    <property type="evidence" value="ECO:0007669"/>
    <property type="project" value="InterPro"/>
</dbReference>
<dbReference type="Gene3D" id="1.10.10.10">
    <property type="entry name" value="Winged helix-like DNA-binding domain superfamily/Winged helix DNA-binding domain"/>
    <property type="match status" value="1"/>
</dbReference>
<dbReference type="InterPro" id="IPR047640">
    <property type="entry name" value="RpiR-like"/>
</dbReference>
<dbReference type="PROSITE" id="PS51071">
    <property type="entry name" value="HTH_RPIR"/>
    <property type="match status" value="1"/>
</dbReference>
<evidence type="ECO:0000313" key="4">
    <source>
        <dbReference type="Proteomes" id="UP000252585"/>
    </source>
</evidence>
<evidence type="ECO:0000313" key="3">
    <source>
        <dbReference type="EMBL" id="RCW77188.1"/>
    </source>
</evidence>
<accession>A0A368YCN5</accession>
<organism evidence="3 4">
    <name type="scientific">Saliterribacillus persicus</name>
    <dbReference type="NCBI Taxonomy" id="930114"/>
    <lineage>
        <taxon>Bacteria</taxon>
        <taxon>Bacillati</taxon>
        <taxon>Bacillota</taxon>
        <taxon>Bacilli</taxon>
        <taxon>Bacillales</taxon>
        <taxon>Bacillaceae</taxon>
        <taxon>Saliterribacillus</taxon>
    </lineage>
</organism>
<dbReference type="GO" id="GO:0003700">
    <property type="term" value="F:DNA-binding transcription factor activity"/>
    <property type="evidence" value="ECO:0007669"/>
    <property type="project" value="InterPro"/>
</dbReference>
<dbReference type="SUPFAM" id="SSF53697">
    <property type="entry name" value="SIS domain"/>
    <property type="match status" value="1"/>
</dbReference>
<dbReference type="Pfam" id="PF01418">
    <property type="entry name" value="HTH_6"/>
    <property type="match status" value="1"/>
</dbReference>
<dbReference type="InterPro" id="IPR036388">
    <property type="entry name" value="WH-like_DNA-bd_sf"/>
</dbReference>
<evidence type="ECO:0000259" key="2">
    <source>
        <dbReference type="PROSITE" id="PS51464"/>
    </source>
</evidence>
<dbReference type="EMBL" id="QPJJ01000001">
    <property type="protein sequence ID" value="RCW77188.1"/>
    <property type="molecule type" value="Genomic_DNA"/>
</dbReference>
<reference evidence="3 4" key="1">
    <citation type="submission" date="2018-07" db="EMBL/GenBank/DDBJ databases">
        <title>Genomic Encyclopedia of Type Strains, Phase IV (KMG-IV): sequencing the most valuable type-strain genomes for metagenomic binning, comparative biology and taxonomic classification.</title>
        <authorList>
            <person name="Goeker M."/>
        </authorList>
    </citation>
    <scope>NUCLEOTIDE SEQUENCE [LARGE SCALE GENOMIC DNA]</scope>
    <source>
        <strain evidence="3 4">DSM 27696</strain>
    </source>
</reference>
<dbReference type="AlphaFoldDB" id="A0A368YCN5"/>
<dbReference type="PANTHER" id="PTHR30514:SF18">
    <property type="entry name" value="RPIR-FAMILY TRANSCRIPTIONAL REGULATOR"/>
    <property type="match status" value="1"/>
</dbReference>
<feature type="domain" description="SIS" evidence="2">
    <location>
        <begin position="118"/>
        <end position="255"/>
    </location>
</feature>
<dbReference type="InterPro" id="IPR001347">
    <property type="entry name" value="SIS_dom"/>
</dbReference>
<feature type="domain" description="HTH rpiR-type" evidence="1">
    <location>
        <begin position="1"/>
        <end position="74"/>
    </location>
</feature>
<protein>
    <submittedName>
        <fullName evidence="3">RpiR family transcriptional regulator</fullName>
    </submittedName>
</protein>
<dbReference type="RefSeq" id="WP_114351135.1">
    <property type="nucleotide sequence ID" value="NZ_QPJJ01000001.1"/>
</dbReference>
<proteinExistence type="predicted"/>
<dbReference type="Pfam" id="PF01380">
    <property type="entry name" value="SIS"/>
    <property type="match status" value="1"/>
</dbReference>
<dbReference type="InterPro" id="IPR000281">
    <property type="entry name" value="HTH_RpiR"/>
</dbReference>
<dbReference type="Gene3D" id="3.40.50.10490">
    <property type="entry name" value="Glucose-6-phosphate isomerase like protein, domain 1"/>
    <property type="match status" value="1"/>
</dbReference>
<evidence type="ECO:0000259" key="1">
    <source>
        <dbReference type="PROSITE" id="PS51071"/>
    </source>
</evidence>
<dbReference type="InterPro" id="IPR046348">
    <property type="entry name" value="SIS_dom_sf"/>
</dbReference>
<keyword evidence="4" id="KW-1185">Reference proteome</keyword>
<dbReference type="SUPFAM" id="SSF46689">
    <property type="entry name" value="Homeodomain-like"/>
    <property type="match status" value="1"/>
</dbReference>
<dbReference type="OrthoDB" id="370421at2"/>